<evidence type="ECO:0000313" key="5">
    <source>
        <dbReference type="Proteomes" id="UP001430848"/>
    </source>
</evidence>
<dbReference type="SUPFAM" id="SSF48403">
    <property type="entry name" value="Ankyrin repeat"/>
    <property type="match status" value="1"/>
</dbReference>
<keyword evidence="1" id="KW-0677">Repeat</keyword>
<name>A0ABR1PC26_DIAER</name>
<proteinExistence type="predicted"/>
<dbReference type="Pfam" id="PF24883">
    <property type="entry name" value="NPHP3_N"/>
    <property type="match status" value="1"/>
</dbReference>
<organism evidence="4 5">
    <name type="scientific">Diaporthe eres</name>
    <name type="common">Phomopsis oblonga</name>
    <dbReference type="NCBI Taxonomy" id="83184"/>
    <lineage>
        <taxon>Eukaryota</taxon>
        <taxon>Fungi</taxon>
        <taxon>Dikarya</taxon>
        <taxon>Ascomycota</taxon>
        <taxon>Pezizomycotina</taxon>
        <taxon>Sordariomycetes</taxon>
        <taxon>Sordariomycetidae</taxon>
        <taxon>Diaporthales</taxon>
        <taxon>Diaporthaceae</taxon>
        <taxon>Diaporthe</taxon>
        <taxon>Diaporthe eres species complex</taxon>
    </lineage>
</organism>
<accession>A0ABR1PC26</accession>
<dbReference type="PANTHER" id="PTHR10039">
    <property type="entry name" value="AMELOGENIN"/>
    <property type="match status" value="1"/>
</dbReference>
<gene>
    <name evidence="4" type="ORF">SLS63_005217</name>
</gene>
<dbReference type="Pfam" id="PF12796">
    <property type="entry name" value="Ank_2"/>
    <property type="match status" value="2"/>
</dbReference>
<feature type="repeat" description="ANK" evidence="2">
    <location>
        <begin position="813"/>
        <end position="845"/>
    </location>
</feature>
<dbReference type="InterPro" id="IPR056884">
    <property type="entry name" value="NPHP3-like_N"/>
</dbReference>
<dbReference type="InterPro" id="IPR002110">
    <property type="entry name" value="Ankyrin_rpt"/>
</dbReference>
<dbReference type="EMBL" id="JAKNSF020000021">
    <property type="protein sequence ID" value="KAK7731919.1"/>
    <property type="molecule type" value="Genomic_DNA"/>
</dbReference>
<dbReference type="PROSITE" id="PS50297">
    <property type="entry name" value="ANK_REP_REGION"/>
    <property type="match status" value="2"/>
</dbReference>
<dbReference type="PANTHER" id="PTHR10039:SF16">
    <property type="entry name" value="GPI INOSITOL-DEACYLASE"/>
    <property type="match status" value="1"/>
</dbReference>
<comment type="caution">
    <text evidence="4">The sequence shown here is derived from an EMBL/GenBank/DDBJ whole genome shotgun (WGS) entry which is preliminary data.</text>
</comment>
<protein>
    <recommendedName>
        <fullName evidence="3">NACHT domain-containing protein</fullName>
    </recommendedName>
</protein>
<dbReference type="Proteomes" id="UP001430848">
    <property type="component" value="Unassembled WGS sequence"/>
</dbReference>
<dbReference type="SMART" id="SM00248">
    <property type="entry name" value="ANK"/>
    <property type="match status" value="7"/>
</dbReference>
<reference evidence="4 5" key="1">
    <citation type="submission" date="2024-02" db="EMBL/GenBank/DDBJ databases">
        <title>De novo assembly and annotation of 12 fungi associated with fruit tree decline syndrome in Ontario, Canada.</title>
        <authorList>
            <person name="Sulman M."/>
            <person name="Ellouze W."/>
            <person name="Ilyukhin E."/>
        </authorList>
    </citation>
    <scope>NUCLEOTIDE SEQUENCE [LARGE SCALE GENOMIC DNA]</scope>
    <source>
        <strain evidence="4 5">M169</strain>
    </source>
</reference>
<dbReference type="InterPro" id="IPR036770">
    <property type="entry name" value="Ankyrin_rpt-contain_sf"/>
</dbReference>
<evidence type="ECO:0000313" key="4">
    <source>
        <dbReference type="EMBL" id="KAK7731919.1"/>
    </source>
</evidence>
<dbReference type="InterPro" id="IPR007111">
    <property type="entry name" value="NACHT_NTPase"/>
</dbReference>
<sequence length="1210" mass="136764">MPRDKASQLTAVARVKELTEVKYEEYCKRGWHTKKGDTTKETNIKIKARDIMCAALKFDSIVKAGLMFDPSVFDSVAVLGKILPKYAIIEHHYRDRQTQEHQAFEDQIRDVYICILKYTACVQQELFLSPAGRLSKTFWTLDNQDITVLKDELKASDETVRQQANLVAHEYRKQEFRDLKTQALKTLDKIDFLVQEALEAEKRRTLEWLSDGPLADKQQQLRSQIERLNKNSGKWLLASREYTSWFKSPHSFLWLHGTSGCGKSMLFSTVVKCLVESSSVKDSNMVVSYWYFDNSNRDTQSIQRLLRLILRQIAWRATPLPESVLSLAKDHKDRGFEPSTNTLTKALADTVAGLDEDVFLVLDAIDEYQTGDNTLRGELLDSLVELGNSKLPNLHILVTSVSETDIENAFENLKPPPAAMDVEKPVSVDVDVYLDETIDRYAKEQMWSSEMKTKIDRTLKMDGRFRIVSLQLERLRNCFDDKQRNDVLNSIPHSIEDAYLKKLEDVPEKDVDRLRYIFFWISVAARQLTAVELAAAPGVGLHNTEHLFKICPSNMIRLEKQKPSVDDQTKSTEQTVHDLSDSETDVVTFDHPSVKRFLYSPKLQKSGDHGVSAFFVSEDAVNSELVNLMVDHLLAIEQPTIWPPLITEMPFLQYAARYWHEHLRDRKSALAEDEVLRSKLLVLFRDPMNPAYLNWTRIWDPERQCSRFGLHQDYCPSPLYMAVFLGLESISETLIDNGSYINGTGGVMHTTLQLASQRQEVETSQKLLDAGENTDKLLYDQATALYMAVDNGNAKIVRILLAAGAKPDSNYSLSGSALQLASLRGLTDIVQVLVETGADVNLQSGSFGTALGAAAAAGHAQIVAHLLNNGAKPDADGGLLGTAIQAAETGGHSDVVKLLVAEGAAWNEEGDSVWHEAYERWIFSSSMSQIPDCLLVTETLLATETQQMLAGALRTLNSSRLDWSNTFQTDKKSAAQKRAAVLTKSVQLVRMQGQIETESRFYVYRAFFCAFMLHCKRRAQALHTDAGKPAGGKSRRAADFDENWDRFSLTMVKLASSQKVIENGPPDDLIVARLELVKCYTLALEAVSEALCTVERQHGSRFIRSLNDRPSGWERLADFQQQSERVESIMRLARLERPFDGDRASKVQHELLKTTQQEIRNSFRTHEEGMQKGLAVLEHRIVDSVRDMLPGIIREEMRKLLAEQRENTNT</sequence>
<dbReference type="Gene3D" id="3.40.50.300">
    <property type="entry name" value="P-loop containing nucleotide triphosphate hydrolases"/>
    <property type="match status" value="1"/>
</dbReference>
<keyword evidence="5" id="KW-1185">Reference proteome</keyword>
<feature type="domain" description="NACHT" evidence="3">
    <location>
        <begin position="251"/>
        <end position="400"/>
    </location>
</feature>
<dbReference type="Gene3D" id="1.25.40.20">
    <property type="entry name" value="Ankyrin repeat-containing domain"/>
    <property type="match status" value="1"/>
</dbReference>
<evidence type="ECO:0000256" key="2">
    <source>
        <dbReference type="PROSITE-ProRule" id="PRU00023"/>
    </source>
</evidence>
<dbReference type="SUPFAM" id="SSF52540">
    <property type="entry name" value="P-loop containing nucleoside triphosphate hydrolases"/>
    <property type="match status" value="1"/>
</dbReference>
<feature type="repeat" description="ANK" evidence="2">
    <location>
        <begin position="780"/>
        <end position="812"/>
    </location>
</feature>
<keyword evidence="2" id="KW-0040">ANK repeat</keyword>
<evidence type="ECO:0000259" key="3">
    <source>
        <dbReference type="PROSITE" id="PS50837"/>
    </source>
</evidence>
<dbReference type="PROSITE" id="PS50088">
    <property type="entry name" value="ANK_REPEAT"/>
    <property type="match status" value="2"/>
</dbReference>
<dbReference type="InterPro" id="IPR027417">
    <property type="entry name" value="P-loop_NTPase"/>
</dbReference>
<evidence type="ECO:0000256" key="1">
    <source>
        <dbReference type="ARBA" id="ARBA00022737"/>
    </source>
</evidence>
<dbReference type="PROSITE" id="PS50837">
    <property type="entry name" value="NACHT"/>
    <property type="match status" value="1"/>
</dbReference>